<name>A0A1T4WQY3_9FIRM</name>
<gene>
    <name evidence="1" type="ORF">SAMN02745178_00874</name>
</gene>
<dbReference type="SUPFAM" id="SSF56784">
    <property type="entry name" value="HAD-like"/>
    <property type="match status" value="1"/>
</dbReference>
<reference evidence="1 2" key="1">
    <citation type="submission" date="2017-02" db="EMBL/GenBank/DDBJ databases">
        <authorList>
            <person name="Peterson S.W."/>
        </authorList>
    </citation>
    <scope>NUCLEOTIDE SEQUENCE [LARGE SCALE GENOMIC DNA]</scope>
    <source>
        <strain evidence="1 2">ATCC 27749</strain>
    </source>
</reference>
<evidence type="ECO:0000313" key="1">
    <source>
        <dbReference type="EMBL" id="SKA79021.1"/>
    </source>
</evidence>
<sequence length="573" mass="63566">MNLTKQICHKAAHFDAVAFDVFDTLIKRDVAVPTGLFRLMGDDFYAARIRAEREARAAQSGEVTLAEIYARPCLARYDAAAECAAELAACAANKPVLDAVQTLKKQGKKLYYISDMYLPQTQIDAMLRRCGYPCFDGGFVSCTYGVQKRSGRLFKRFLQETGLTAKQLLFIGDSWRADVAGATLAGITAWHLPTPPAPADDAAAFVENRLPQQRSDGESLGFSVLGPLAAAFCQWLHARRAARPEARLYFLARDMYLMRDVYHTLYPQEETGYLQVSRRSLAPAFLAAGDWATVLAALPRQTLTGAQIAEYCGTTCPPELADRQLDLKQPDREALHAFLRQLPRPDAADAVTAYLSAQGIRPGDFLVDIGSGGTTQLLLERLLQFPLHGLQLSADDRLRTRFAPDQTEVFLFDGKPAPRLYWAGQPMLERLLSQDVGATLGYCAEKRGIVRVRTARQPAEPRIVQIQSGVRRFAAAWRDSVLNGQPIPPQRAIAPFLRLVESPTALQLDLLGDLTVEDGGTYPLAAPQHTAHYLTHPRQARRDFAEARWKIGFLQRAVPLPLPYGKLYLKLKK</sequence>
<dbReference type="Proteomes" id="UP000190286">
    <property type="component" value="Unassembled WGS sequence"/>
</dbReference>
<dbReference type="AlphaFoldDB" id="A0A1T4WQY3"/>
<dbReference type="InterPro" id="IPR023214">
    <property type="entry name" value="HAD_sf"/>
</dbReference>
<keyword evidence="2" id="KW-1185">Reference proteome</keyword>
<dbReference type="RefSeq" id="WP_078783874.1">
    <property type="nucleotide sequence ID" value="NZ_FUYF01000003.1"/>
</dbReference>
<dbReference type="Gene3D" id="3.40.50.1000">
    <property type="entry name" value="HAD superfamily/HAD-like"/>
    <property type="match status" value="1"/>
</dbReference>
<dbReference type="Pfam" id="PF00702">
    <property type="entry name" value="Hydrolase"/>
    <property type="match status" value="1"/>
</dbReference>
<dbReference type="InterPro" id="IPR036412">
    <property type="entry name" value="HAD-like_sf"/>
</dbReference>
<keyword evidence="1" id="KW-0378">Hydrolase</keyword>
<evidence type="ECO:0000313" key="2">
    <source>
        <dbReference type="Proteomes" id="UP000190286"/>
    </source>
</evidence>
<dbReference type="OrthoDB" id="9816564at2"/>
<dbReference type="EMBL" id="FUYF01000003">
    <property type="protein sequence ID" value="SKA79021.1"/>
    <property type="molecule type" value="Genomic_DNA"/>
</dbReference>
<dbReference type="GeneID" id="93337357"/>
<organism evidence="1 2">
    <name type="scientific">Gemmiger formicilis</name>
    <dbReference type="NCBI Taxonomy" id="745368"/>
    <lineage>
        <taxon>Bacteria</taxon>
        <taxon>Bacillati</taxon>
        <taxon>Bacillota</taxon>
        <taxon>Clostridia</taxon>
        <taxon>Eubacteriales</taxon>
        <taxon>Gemmiger</taxon>
    </lineage>
</organism>
<dbReference type="STRING" id="745368.SAMN02745178_00874"/>
<accession>A0A1T4WQY3</accession>
<dbReference type="GO" id="GO:0016787">
    <property type="term" value="F:hydrolase activity"/>
    <property type="evidence" value="ECO:0007669"/>
    <property type="project" value="UniProtKB-KW"/>
</dbReference>
<proteinExistence type="predicted"/>
<protein>
    <submittedName>
        <fullName evidence="1">Predicted hydrolase, HAD superfamily</fullName>
    </submittedName>
</protein>